<sequence>MSAIGNEMARDELRSIPGHLVVQLSLFAYHPAGPAVVFPSSVGGANRRKRERSCRSTLEFSMKTFGPLLILVVALVTAANSQYGRLWCHEGGKDLYTPAQCPDQTLECFKFSCESDDSEFLKVSFQKFA</sequence>
<gene>
    <name evidence="2" type="ORF">NBR_LOCUS20405</name>
</gene>
<feature type="transmembrane region" description="Helical" evidence="1">
    <location>
        <begin position="60"/>
        <end position="79"/>
    </location>
</feature>
<evidence type="ECO:0000256" key="1">
    <source>
        <dbReference type="SAM" id="Phobius"/>
    </source>
</evidence>
<keyword evidence="1" id="KW-0812">Transmembrane</keyword>
<reference evidence="4" key="1">
    <citation type="submission" date="2017-02" db="UniProtKB">
        <authorList>
            <consortium name="WormBaseParasite"/>
        </authorList>
    </citation>
    <scope>IDENTIFICATION</scope>
</reference>
<evidence type="ECO:0000313" key="4">
    <source>
        <dbReference type="WBParaSite" id="NBR_0002040401-mRNA-1"/>
    </source>
</evidence>
<evidence type="ECO:0000313" key="2">
    <source>
        <dbReference type="EMBL" id="VDL84142.1"/>
    </source>
</evidence>
<accession>A0A0N4YT32</accession>
<keyword evidence="3" id="KW-1185">Reference proteome</keyword>
<proteinExistence type="predicted"/>
<evidence type="ECO:0000313" key="3">
    <source>
        <dbReference type="Proteomes" id="UP000271162"/>
    </source>
</evidence>
<dbReference type="AlphaFoldDB" id="A0A0N4YT32"/>
<dbReference type="EMBL" id="UYSL01025108">
    <property type="protein sequence ID" value="VDL84142.1"/>
    <property type="molecule type" value="Genomic_DNA"/>
</dbReference>
<reference evidence="2 3" key="2">
    <citation type="submission" date="2018-11" db="EMBL/GenBank/DDBJ databases">
        <authorList>
            <consortium name="Pathogen Informatics"/>
        </authorList>
    </citation>
    <scope>NUCLEOTIDE SEQUENCE [LARGE SCALE GENOMIC DNA]</scope>
</reference>
<keyword evidence="1" id="KW-0472">Membrane</keyword>
<protein>
    <submittedName>
        <fullName evidence="4">Nodule Cysteine-Rich (NCR) secreted peptide</fullName>
    </submittedName>
</protein>
<dbReference type="WBParaSite" id="NBR_0002040401-mRNA-1">
    <property type="protein sequence ID" value="NBR_0002040401-mRNA-1"/>
    <property type="gene ID" value="NBR_0002040401"/>
</dbReference>
<organism evidence="4">
    <name type="scientific">Nippostrongylus brasiliensis</name>
    <name type="common">Rat hookworm</name>
    <dbReference type="NCBI Taxonomy" id="27835"/>
    <lineage>
        <taxon>Eukaryota</taxon>
        <taxon>Metazoa</taxon>
        <taxon>Ecdysozoa</taxon>
        <taxon>Nematoda</taxon>
        <taxon>Chromadorea</taxon>
        <taxon>Rhabditida</taxon>
        <taxon>Rhabditina</taxon>
        <taxon>Rhabditomorpha</taxon>
        <taxon>Strongyloidea</taxon>
        <taxon>Heligmosomidae</taxon>
        <taxon>Nippostrongylus</taxon>
    </lineage>
</organism>
<dbReference type="Proteomes" id="UP000271162">
    <property type="component" value="Unassembled WGS sequence"/>
</dbReference>
<keyword evidence="1" id="KW-1133">Transmembrane helix</keyword>
<name>A0A0N4YT32_NIPBR</name>